<sequence>MPPWNRSTKGSGPDLVSGEGKKDAFWGWVGPPLFQVPVKLICPCAVSCCRCHGIRDSLKAERRMLEIRRRDISRRGRSCSGTSRTSYQLSFPRCSSKSRWMPDIQRRPGPFFSAANVGLCSV</sequence>
<dbReference type="Proteomes" id="UP001396334">
    <property type="component" value="Unassembled WGS sequence"/>
</dbReference>
<proteinExistence type="predicted"/>
<protein>
    <submittedName>
        <fullName evidence="1">Uncharacterized protein</fullName>
    </submittedName>
</protein>
<keyword evidence="2" id="KW-1185">Reference proteome</keyword>
<evidence type="ECO:0000313" key="2">
    <source>
        <dbReference type="Proteomes" id="UP001396334"/>
    </source>
</evidence>
<evidence type="ECO:0000313" key="1">
    <source>
        <dbReference type="EMBL" id="KAK8491889.1"/>
    </source>
</evidence>
<organism evidence="1 2">
    <name type="scientific">Hibiscus sabdariffa</name>
    <name type="common">roselle</name>
    <dbReference type="NCBI Taxonomy" id="183260"/>
    <lineage>
        <taxon>Eukaryota</taxon>
        <taxon>Viridiplantae</taxon>
        <taxon>Streptophyta</taxon>
        <taxon>Embryophyta</taxon>
        <taxon>Tracheophyta</taxon>
        <taxon>Spermatophyta</taxon>
        <taxon>Magnoliopsida</taxon>
        <taxon>eudicotyledons</taxon>
        <taxon>Gunneridae</taxon>
        <taxon>Pentapetalae</taxon>
        <taxon>rosids</taxon>
        <taxon>malvids</taxon>
        <taxon>Malvales</taxon>
        <taxon>Malvaceae</taxon>
        <taxon>Malvoideae</taxon>
        <taxon>Hibiscus</taxon>
    </lineage>
</organism>
<dbReference type="EMBL" id="JBBPBN010000257">
    <property type="protein sequence ID" value="KAK8491889.1"/>
    <property type="molecule type" value="Genomic_DNA"/>
</dbReference>
<comment type="caution">
    <text evidence="1">The sequence shown here is derived from an EMBL/GenBank/DDBJ whole genome shotgun (WGS) entry which is preliminary data.</text>
</comment>
<reference evidence="1 2" key="1">
    <citation type="journal article" date="2024" name="G3 (Bethesda)">
        <title>Genome assembly of Hibiscus sabdariffa L. provides insights into metabolisms of medicinal natural products.</title>
        <authorList>
            <person name="Kim T."/>
        </authorList>
    </citation>
    <scope>NUCLEOTIDE SEQUENCE [LARGE SCALE GENOMIC DNA]</scope>
    <source>
        <strain evidence="1">TK-2024</strain>
        <tissue evidence="1">Old leaves</tissue>
    </source>
</reference>
<accession>A0ABR2AGC5</accession>
<gene>
    <name evidence="1" type="ORF">V6N11_014013</name>
</gene>
<name>A0ABR2AGC5_9ROSI</name>